<sequence length="282" mass="31526">MAAASTEPKVAASEAHGDAETEAYFWAVPVAWCYELDVFDQQVSCYSATNAHDHRFDVVRVDAPSALTRSILQEGEATAEFSWFPGFAWSMAHCANCYCHLGWAFEAETAQEEPDPASKPEVAFFGLVLTKMREHQRLEEEVTQLFEQRAARGAAAARPRSGATSPRRELRDGLISLVQTIQQTFRHFPLDEAMLTSLDETQRMLTRHRRIPEVVATPLRRSTTLEDPMRLLQRLRNSLRRGAQNGGAEAEPRPEADEAETTRVDAETEGTDAPGRHTENLA</sequence>
<accession>A0A9P1D6D3</accession>
<evidence type="ECO:0000313" key="4">
    <source>
        <dbReference type="EMBL" id="CAL1157984.1"/>
    </source>
</evidence>
<proteinExistence type="predicted"/>
<dbReference type="EMBL" id="CAMXCT010003458">
    <property type="protein sequence ID" value="CAI4004609.1"/>
    <property type="molecule type" value="Genomic_DNA"/>
</dbReference>
<gene>
    <name evidence="3" type="ORF">C1SCF055_LOCUS30385</name>
</gene>
<dbReference type="EMBL" id="CAMXCT030003458">
    <property type="protein sequence ID" value="CAL4791921.1"/>
    <property type="molecule type" value="Genomic_DNA"/>
</dbReference>
<reference evidence="3" key="1">
    <citation type="submission" date="2022-10" db="EMBL/GenBank/DDBJ databases">
        <authorList>
            <person name="Chen Y."/>
            <person name="Dougan E. K."/>
            <person name="Chan C."/>
            <person name="Rhodes N."/>
            <person name="Thang M."/>
        </authorList>
    </citation>
    <scope>NUCLEOTIDE SEQUENCE</scope>
</reference>
<dbReference type="Proteomes" id="UP001152797">
    <property type="component" value="Unassembled WGS sequence"/>
</dbReference>
<name>A0A9P1D6D3_9DINO</name>
<dbReference type="InterPro" id="IPR034750">
    <property type="entry name" value="CULT"/>
</dbReference>
<protein>
    <submittedName>
        <fullName evidence="5">Protein cereblon (Protein ohgata)</fullName>
    </submittedName>
</protein>
<dbReference type="OrthoDB" id="438294at2759"/>
<dbReference type="CDD" id="cd15777">
    <property type="entry name" value="CRBN_C_like"/>
    <property type="match status" value="1"/>
</dbReference>
<evidence type="ECO:0000259" key="2">
    <source>
        <dbReference type="PROSITE" id="PS51788"/>
    </source>
</evidence>
<feature type="region of interest" description="Disordered" evidence="1">
    <location>
        <begin position="241"/>
        <end position="282"/>
    </location>
</feature>
<evidence type="ECO:0000313" key="5">
    <source>
        <dbReference type="EMBL" id="CAL4791921.1"/>
    </source>
</evidence>
<keyword evidence="6" id="KW-1185">Reference proteome</keyword>
<evidence type="ECO:0000313" key="3">
    <source>
        <dbReference type="EMBL" id="CAI4004609.1"/>
    </source>
</evidence>
<organism evidence="3">
    <name type="scientific">Cladocopium goreaui</name>
    <dbReference type="NCBI Taxonomy" id="2562237"/>
    <lineage>
        <taxon>Eukaryota</taxon>
        <taxon>Sar</taxon>
        <taxon>Alveolata</taxon>
        <taxon>Dinophyceae</taxon>
        <taxon>Suessiales</taxon>
        <taxon>Symbiodiniaceae</taxon>
        <taxon>Cladocopium</taxon>
    </lineage>
</organism>
<reference evidence="4" key="2">
    <citation type="submission" date="2024-04" db="EMBL/GenBank/DDBJ databases">
        <authorList>
            <person name="Chen Y."/>
            <person name="Shah S."/>
            <person name="Dougan E. K."/>
            <person name="Thang M."/>
            <person name="Chan C."/>
        </authorList>
    </citation>
    <scope>NUCLEOTIDE SEQUENCE [LARGE SCALE GENOMIC DNA]</scope>
</reference>
<comment type="caution">
    <text evidence="3">The sequence shown here is derived from an EMBL/GenBank/DDBJ whole genome shotgun (WGS) entry which is preliminary data.</text>
</comment>
<evidence type="ECO:0000313" key="6">
    <source>
        <dbReference type="Proteomes" id="UP001152797"/>
    </source>
</evidence>
<dbReference type="EMBL" id="CAMXCT020003458">
    <property type="protein sequence ID" value="CAL1157984.1"/>
    <property type="molecule type" value="Genomic_DNA"/>
</dbReference>
<feature type="compositionally biased region" description="Basic and acidic residues" evidence="1">
    <location>
        <begin position="250"/>
        <end position="266"/>
    </location>
</feature>
<dbReference type="AlphaFoldDB" id="A0A9P1D6D3"/>
<evidence type="ECO:0000256" key="1">
    <source>
        <dbReference type="SAM" id="MobiDB-lite"/>
    </source>
</evidence>
<feature type="domain" description="CULT" evidence="2">
    <location>
        <begin position="17"/>
        <end position="136"/>
    </location>
</feature>
<dbReference type="Gene3D" id="2.170.150.20">
    <property type="entry name" value="Peptide methionine sulfoxide reductase"/>
    <property type="match status" value="1"/>
</dbReference>
<dbReference type="PROSITE" id="PS51788">
    <property type="entry name" value="CULT"/>
    <property type="match status" value="1"/>
</dbReference>